<dbReference type="InterPro" id="IPR013211">
    <property type="entry name" value="LVIVD"/>
</dbReference>
<accession>A0A840U1M7</accession>
<evidence type="ECO:0008006" key="3">
    <source>
        <dbReference type="Google" id="ProtNLM"/>
    </source>
</evidence>
<dbReference type="Proteomes" id="UP000557307">
    <property type="component" value="Unassembled WGS sequence"/>
</dbReference>
<dbReference type="EMBL" id="JACHGF010000007">
    <property type="protein sequence ID" value="MBB5285759.1"/>
    <property type="molecule type" value="Genomic_DNA"/>
</dbReference>
<dbReference type="RefSeq" id="WP_184176247.1">
    <property type="nucleotide sequence ID" value="NZ_JACHGF010000007.1"/>
</dbReference>
<protein>
    <recommendedName>
        <fullName evidence="3">LVIVD repeat-containing protein</fullName>
    </recommendedName>
</protein>
<proteinExistence type="predicted"/>
<organism evidence="1 2">
    <name type="scientific">Rhabdobacter roseus</name>
    <dbReference type="NCBI Taxonomy" id="1655419"/>
    <lineage>
        <taxon>Bacteria</taxon>
        <taxon>Pseudomonadati</taxon>
        <taxon>Bacteroidota</taxon>
        <taxon>Cytophagia</taxon>
        <taxon>Cytophagales</taxon>
        <taxon>Cytophagaceae</taxon>
        <taxon>Rhabdobacter</taxon>
    </lineage>
</organism>
<keyword evidence="2" id="KW-1185">Reference proteome</keyword>
<dbReference type="AlphaFoldDB" id="A0A840U1M7"/>
<evidence type="ECO:0000313" key="1">
    <source>
        <dbReference type="EMBL" id="MBB5285759.1"/>
    </source>
</evidence>
<name>A0A840U1M7_9BACT</name>
<comment type="caution">
    <text evidence="1">The sequence shown here is derived from an EMBL/GenBank/DDBJ whole genome shotgun (WGS) entry which is preliminary data.</text>
</comment>
<gene>
    <name evidence="1" type="ORF">HNQ92_003919</name>
</gene>
<sequence length="180" mass="20008">MKRFIYSIVPLLVLLITSCYRETEPFLNGPGFDGTGYRPLYATATELTHVQTAPARALKNPGKIYVLGNYLFVNEMGTGIHILDNTDPSTPVNLSFVAIPGNYDLAVKGTWLYADNGPDLLVFNVANPRQVQLSKRIKDAIPANNYPPHQDVYFECADPKQGIVVGWEKVTMATRPSCFR</sequence>
<dbReference type="Pfam" id="PF08309">
    <property type="entry name" value="LVIVD"/>
    <property type="match status" value="1"/>
</dbReference>
<dbReference type="PROSITE" id="PS51257">
    <property type="entry name" value="PROKAR_LIPOPROTEIN"/>
    <property type="match status" value="1"/>
</dbReference>
<evidence type="ECO:0000313" key="2">
    <source>
        <dbReference type="Proteomes" id="UP000557307"/>
    </source>
</evidence>
<reference evidence="1 2" key="1">
    <citation type="submission" date="2020-08" db="EMBL/GenBank/DDBJ databases">
        <title>Genomic Encyclopedia of Type Strains, Phase IV (KMG-IV): sequencing the most valuable type-strain genomes for metagenomic binning, comparative biology and taxonomic classification.</title>
        <authorList>
            <person name="Goeker M."/>
        </authorList>
    </citation>
    <scope>NUCLEOTIDE SEQUENCE [LARGE SCALE GENOMIC DNA]</scope>
    <source>
        <strain evidence="1 2">DSM 105074</strain>
    </source>
</reference>